<keyword evidence="9 13" id="KW-0694">RNA-binding</keyword>
<dbReference type="InterPro" id="IPR002320">
    <property type="entry name" value="Thr-tRNA-ligase_IIa"/>
</dbReference>
<dbReference type="InterPro" id="IPR004095">
    <property type="entry name" value="TGS"/>
</dbReference>
<dbReference type="Gene3D" id="3.30.54.20">
    <property type="match status" value="1"/>
</dbReference>
<dbReference type="SUPFAM" id="SSF55186">
    <property type="entry name" value="ThrRS/AlaRS common domain"/>
    <property type="match status" value="1"/>
</dbReference>
<evidence type="ECO:0000256" key="12">
    <source>
        <dbReference type="ARBA" id="ARBA00049515"/>
    </source>
</evidence>
<dbReference type="SUPFAM" id="SSF52954">
    <property type="entry name" value="Class II aaRS ABD-related"/>
    <property type="match status" value="1"/>
</dbReference>
<dbReference type="FunFam" id="3.30.980.10:FF:000005">
    <property type="entry name" value="Threonyl-tRNA synthetase, mitochondrial"/>
    <property type="match status" value="1"/>
</dbReference>
<evidence type="ECO:0000256" key="9">
    <source>
        <dbReference type="ARBA" id="ARBA00022884"/>
    </source>
</evidence>
<keyword evidence="5 13" id="KW-0479">Metal-binding</keyword>
<dbReference type="CDD" id="cd00860">
    <property type="entry name" value="ThrRS_anticodon"/>
    <property type="match status" value="1"/>
</dbReference>
<evidence type="ECO:0000256" key="7">
    <source>
        <dbReference type="ARBA" id="ARBA00022833"/>
    </source>
</evidence>
<evidence type="ECO:0000256" key="13">
    <source>
        <dbReference type="HAMAP-Rule" id="MF_00184"/>
    </source>
</evidence>
<dbReference type="PROSITE" id="PS50862">
    <property type="entry name" value="AA_TRNA_LIGASE_II"/>
    <property type="match status" value="1"/>
</dbReference>
<dbReference type="PROSITE" id="PS51880">
    <property type="entry name" value="TGS"/>
    <property type="match status" value="1"/>
</dbReference>
<evidence type="ECO:0000256" key="4">
    <source>
        <dbReference type="ARBA" id="ARBA00022598"/>
    </source>
</evidence>
<dbReference type="GO" id="GO:0046872">
    <property type="term" value="F:metal ion binding"/>
    <property type="evidence" value="ECO:0007669"/>
    <property type="project" value="UniProtKB-KW"/>
</dbReference>
<dbReference type="InterPro" id="IPR018163">
    <property type="entry name" value="Thr/Ala-tRNA-synth_IIc_edit"/>
</dbReference>
<evidence type="ECO:0000256" key="2">
    <source>
        <dbReference type="ARBA" id="ARBA00022490"/>
    </source>
</evidence>
<comment type="catalytic activity">
    <reaction evidence="12 13">
        <text>tRNA(Thr) + L-threonine + ATP = L-threonyl-tRNA(Thr) + AMP + diphosphate + H(+)</text>
        <dbReference type="Rhea" id="RHEA:24624"/>
        <dbReference type="Rhea" id="RHEA-COMP:9670"/>
        <dbReference type="Rhea" id="RHEA-COMP:9704"/>
        <dbReference type="ChEBI" id="CHEBI:15378"/>
        <dbReference type="ChEBI" id="CHEBI:30616"/>
        <dbReference type="ChEBI" id="CHEBI:33019"/>
        <dbReference type="ChEBI" id="CHEBI:57926"/>
        <dbReference type="ChEBI" id="CHEBI:78442"/>
        <dbReference type="ChEBI" id="CHEBI:78534"/>
        <dbReference type="ChEBI" id="CHEBI:456215"/>
        <dbReference type="EC" id="6.1.1.3"/>
    </reaction>
</comment>
<dbReference type="GO" id="GO:0005524">
    <property type="term" value="F:ATP binding"/>
    <property type="evidence" value="ECO:0007669"/>
    <property type="project" value="UniProtKB-UniRule"/>
</dbReference>
<evidence type="ECO:0000256" key="10">
    <source>
        <dbReference type="ARBA" id="ARBA00022917"/>
    </source>
</evidence>
<keyword evidence="11 13" id="KW-0030">Aminoacyl-tRNA synthetase</keyword>
<evidence type="ECO:0000256" key="3">
    <source>
        <dbReference type="ARBA" id="ARBA00022555"/>
    </source>
</evidence>
<keyword evidence="10 13" id="KW-0648">Protein biosynthesis</keyword>
<evidence type="ECO:0000256" key="6">
    <source>
        <dbReference type="ARBA" id="ARBA00022741"/>
    </source>
</evidence>
<keyword evidence="3 13" id="KW-0820">tRNA-binding</keyword>
<keyword evidence="8 13" id="KW-0067">ATP-binding</keyword>
<dbReference type="GO" id="GO:0006435">
    <property type="term" value="P:threonyl-tRNA aminoacylation"/>
    <property type="evidence" value="ECO:0007669"/>
    <property type="project" value="UniProtKB-UniRule"/>
</dbReference>
<comment type="subcellular location">
    <subcellularLocation>
        <location evidence="13">Cytoplasm</location>
    </subcellularLocation>
</comment>
<comment type="cofactor">
    <cofactor evidence="13">
        <name>Zn(2+)</name>
        <dbReference type="ChEBI" id="CHEBI:29105"/>
    </cofactor>
    <text evidence="13">Binds 1 zinc ion per subunit.</text>
</comment>
<dbReference type="Pfam" id="PF00587">
    <property type="entry name" value="tRNA-synt_2b"/>
    <property type="match status" value="1"/>
</dbReference>
<comment type="similarity">
    <text evidence="1 13">Belongs to the class-II aminoacyl-tRNA synthetase family.</text>
</comment>
<dbReference type="FunFam" id="3.30.930.10:FF:000002">
    <property type="entry name" value="Threonine--tRNA ligase"/>
    <property type="match status" value="1"/>
</dbReference>
<keyword evidence="4 13" id="KW-0436">Ligase</keyword>
<protein>
    <recommendedName>
        <fullName evidence="13">Threonine--tRNA ligase</fullName>
        <ecNumber evidence="13">6.1.1.3</ecNumber>
    </recommendedName>
    <alternativeName>
        <fullName evidence="13">Threonyl-tRNA synthetase</fullName>
        <shortName evidence="13">ThrRS</shortName>
    </alternativeName>
</protein>
<dbReference type="InterPro" id="IPR033728">
    <property type="entry name" value="ThrRS_core"/>
</dbReference>
<dbReference type="Gene3D" id="3.30.930.10">
    <property type="entry name" value="Bira Bifunctional Protein, Domain 2"/>
    <property type="match status" value="1"/>
</dbReference>
<feature type="binding site" evidence="13">
    <location>
        <position position="507"/>
    </location>
    <ligand>
        <name>Zn(2+)</name>
        <dbReference type="ChEBI" id="CHEBI:29105"/>
        <note>catalytic</note>
    </ligand>
</feature>
<dbReference type="GO" id="GO:0004829">
    <property type="term" value="F:threonine-tRNA ligase activity"/>
    <property type="evidence" value="ECO:0007669"/>
    <property type="project" value="UniProtKB-UniRule"/>
</dbReference>
<dbReference type="InterPro" id="IPR047246">
    <property type="entry name" value="ThrRS_anticodon"/>
</dbReference>
<evidence type="ECO:0000256" key="11">
    <source>
        <dbReference type="ARBA" id="ARBA00023146"/>
    </source>
</evidence>
<evidence type="ECO:0000259" key="14">
    <source>
        <dbReference type="PROSITE" id="PS50862"/>
    </source>
</evidence>
<dbReference type="EMBL" id="DSUT01000106">
    <property type="protein sequence ID" value="HGK28337.1"/>
    <property type="molecule type" value="Genomic_DNA"/>
</dbReference>
<dbReference type="Gene3D" id="3.30.980.10">
    <property type="entry name" value="Threonyl-trna Synthetase, Chain A, domain 2"/>
    <property type="match status" value="1"/>
</dbReference>
<keyword evidence="6 13" id="KW-0547">Nucleotide-binding</keyword>
<dbReference type="PANTHER" id="PTHR11451">
    <property type="entry name" value="THREONINE-TRNA LIGASE"/>
    <property type="match status" value="1"/>
</dbReference>
<dbReference type="SMART" id="SM00863">
    <property type="entry name" value="tRNA_SAD"/>
    <property type="match status" value="1"/>
</dbReference>
<dbReference type="SUPFAM" id="SSF55681">
    <property type="entry name" value="Class II aaRS and biotin synthetases"/>
    <property type="match status" value="1"/>
</dbReference>
<dbReference type="CDD" id="cd01667">
    <property type="entry name" value="TGS_ThrRS"/>
    <property type="match status" value="1"/>
</dbReference>
<dbReference type="InterPro" id="IPR012947">
    <property type="entry name" value="tRNA_SAD"/>
</dbReference>
<dbReference type="HAMAP" id="MF_00184">
    <property type="entry name" value="Thr_tRNA_synth"/>
    <property type="match status" value="1"/>
</dbReference>
<dbReference type="PRINTS" id="PR01047">
    <property type="entry name" value="TRNASYNTHTHR"/>
</dbReference>
<feature type="domain" description="Aminoacyl-transfer RNA synthetases class-II family profile" evidence="14">
    <location>
        <begin position="249"/>
        <end position="530"/>
    </location>
</feature>
<evidence type="ECO:0000313" key="16">
    <source>
        <dbReference type="EMBL" id="HGK28337.1"/>
    </source>
</evidence>
<comment type="caution">
    <text evidence="13">Lacks conserved residue(s) required for the propagation of feature annotation.</text>
</comment>
<keyword evidence="2 13" id="KW-0963">Cytoplasm</keyword>
<dbReference type="InterPro" id="IPR036621">
    <property type="entry name" value="Anticodon-bd_dom_sf"/>
</dbReference>
<dbReference type="CDD" id="cd00771">
    <property type="entry name" value="ThrRS_core"/>
    <property type="match status" value="1"/>
</dbReference>
<feature type="binding site" evidence="13">
    <location>
        <position position="326"/>
    </location>
    <ligand>
        <name>Zn(2+)</name>
        <dbReference type="ChEBI" id="CHEBI:29105"/>
        <note>catalytic</note>
    </ligand>
</feature>
<evidence type="ECO:0000256" key="5">
    <source>
        <dbReference type="ARBA" id="ARBA00022723"/>
    </source>
</evidence>
<evidence type="ECO:0000256" key="8">
    <source>
        <dbReference type="ARBA" id="ARBA00022840"/>
    </source>
</evidence>
<dbReference type="PANTHER" id="PTHR11451:SF44">
    <property type="entry name" value="THREONINE--TRNA LIGASE, CHLOROPLASTIC_MITOCHONDRIAL 2"/>
    <property type="match status" value="1"/>
</dbReference>
<dbReference type="InterPro" id="IPR002314">
    <property type="entry name" value="aa-tRNA-synt_IIb"/>
</dbReference>
<accession>A0A7C4GDW3</accession>
<organism evidence="16">
    <name type="scientific">candidate division WOR-3 bacterium</name>
    <dbReference type="NCBI Taxonomy" id="2052148"/>
    <lineage>
        <taxon>Bacteria</taxon>
        <taxon>Bacteria division WOR-3</taxon>
    </lineage>
</organism>
<dbReference type="EC" id="6.1.1.3" evidence="13"/>
<feature type="domain" description="TGS" evidence="15">
    <location>
        <begin position="1"/>
        <end position="54"/>
    </location>
</feature>
<evidence type="ECO:0000256" key="1">
    <source>
        <dbReference type="ARBA" id="ARBA00008226"/>
    </source>
</evidence>
<feature type="binding site" evidence="13">
    <location>
        <position position="377"/>
    </location>
    <ligand>
        <name>Zn(2+)</name>
        <dbReference type="ChEBI" id="CHEBI:29105"/>
        <note>catalytic</note>
    </ligand>
</feature>
<dbReference type="InterPro" id="IPR004154">
    <property type="entry name" value="Anticodon-bd"/>
</dbReference>
<sequence>MIAVTVNGEVRQVAAGTMALELLNDPEVVAVRIDGRLSDLNTALEQDCVLEAVRFDSEDGRHIFWHSGAHLMAQAVKELYPRAKVTIGPAVPEGFYYDFDVEPPFTEDDLPAIEARMREVVARNLPVRRRVVSRTEAMELFAKLGETYKVEIVRGLPDDAVTVYEQDGFVDLCRGPHVPRTGVLKAVKLLSVAGAYWHADERNRMLSRIYGIAFPDEARLAAHMERLEEAKRRDHRKLGPALDLFSFHEEAGAGLAFWHPKGATVRRLIQQYWEREHLAAGYQLVVTPHIARSGLWRRSGHFDYYRDNMYVMPVDNEEMVVKPMNCPGHMLIYRSKVHSYRDLPLRMAEWGTVYRHERSGVLHGMMRVRGFTQDDAHIFCTAEQVEEEVFGVVSLSLKMLRAFGFDDVAVDLSVRDPEHLDKYLGTDEQWAVAEGALVRVLEQLGLRYRRAEGEAVFYGPKIDIKLADSLGRQFQCSTCQFDFNLGNRFDLYYMGQDGQHHPVFLVHRTVLGGIERFVGILVEHYAGAFPTWLAPVQVRILTVTESEDGYARELGALLGTRGVRLELDTSGNKVNYKIAEAERQKVPFMFVVGGREARDRTVSVRRHGKGNLGAMPLEVAMKQIEEDGNIPTTR</sequence>
<dbReference type="NCBIfam" id="TIGR00418">
    <property type="entry name" value="thrS"/>
    <property type="match status" value="1"/>
</dbReference>
<gene>
    <name evidence="13 16" type="primary">thrS</name>
    <name evidence="16" type="ORF">ENS41_05215</name>
</gene>
<comment type="caution">
    <text evidence="16">The sequence shown here is derived from an EMBL/GenBank/DDBJ whole genome shotgun (WGS) entry which is preliminary data.</text>
</comment>
<dbReference type="InterPro" id="IPR006195">
    <property type="entry name" value="aa-tRNA-synth_II"/>
</dbReference>
<dbReference type="AlphaFoldDB" id="A0A7C4GDW3"/>
<name>A0A7C4GDW3_UNCW3</name>
<reference evidence="16" key="1">
    <citation type="journal article" date="2020" name="mSystems">
        <title>Genome- and Community-Level Interaction Insights into Carbon Utilization and Element Cycling Functions of Hydrothermarchaeota in Hydrothermal Sediment.</title>
        <authorList>
            <person name="Zhou Z."/>
            <person name="Liu Y."/>
            <person name="Xu W."/>
            <person name="Pan J."/>
            <person name="Luo Z.H."/>
            <person name="Li M."/>
        </authorList>
    </citation>
    <scope>NUCLEOTIDE SEQUENCE [LARGE SCALE GENOMIC DNA]</scope>
    <source>
        <strain evidence="16">SpSt-488</strain>
    </source>
</reference>
<dbReference type="Gene3D" id="3.40.50.800">
    <property type="entry name" value="Anticodon-binding domain"/>
    <property type="match status" value="1"/>
</dbReference>
<proteinExistence type="inferred from homology"/>
<comment type="subunit">
    <text evidence="13">Homodimer.</text>
</comment>
<evidence type="ECO:0000259" key="15">
    <source>
        <dbReference type="PROSITE" id="PS51880"/>
    </source>
</evidence>
<keyword evidence="7 13" id="KW-0862">Zinc</keyword>
<dbReference type="InterPro" id="IPR045864">
    <property type="entry name" value="aa-tRNA-synth_II/BPL/LPL"/>
</dbReference>
<dbReference type="Pfam" id="PF07973">
    <property type="entry name" value="tRNA_SAD"/>
    <property type="match status" value="1"/>
</dbReference>
<dbReference type="GO" id="GO:0005737">
    <property type="term" value="C:cytoplasm"/>
    <property type="evidence" value="ECO:0007669"/>
    <property type="project" value="UniProtKB-SubCell"/>
</dbReference>
<dbReference type="FunFam" id="3.40.50.800:FF:000001">
    <property type="entry name" value="Threonine--tRNA ligase"/>
    <property type="match status" value="1"/>
</dbReference>
<dbReference type="Pfam" id="PF03129">
    <property type="entry name" value="HGTP_anticodon"/>
    <property type="match status" value="1"/>
</dbReference>
<dbReference type="GO" id="GO:0000049">
    <property type="term" value="F:tRNA binding"/>
    <property type="evidence" value="ECO:0007669"/>
    <property type="project" value="UniProtKB-KW"/>
</dbReference>
<dbReference type="FunFam" id="3.30.54.20:FF:000002">
    <property type="entry name" value="Threonine--tRNA ligase"/>
    <property type="match status" value="1"/>
</dbReference>